<dbReference type="RefSeq" id="WP_200609726.1">
    <property type="nucleotide sequence ID" value="NZ_JAEHHL010000006.1"/>
</dbReference>
<accession>A0A8J7M753</accession>
<evidence type="ECO:0000313" key="2">
    <source>
        <dbReference type="EMBL" id="MBK0399516.1"/>
    </source>
</evidence>
<evidence type="ECO:0000259" key="1">
    <source>
        <dbReference type="PROSITE" id="PS50943"/>
    </source>
</evidence>
<proteinExistence type="predicted"/>
<dbReference type="InterPro" id="IPR010982">
    <property type="entry name" value="Lambda_DNA-bd_dom_sf"/>
</dbReference>
<dbReference type="Pfam" id="PF01381">
    <property type="entry name" value="HTH_3"/>
    <property type="match status" value="1"/>
</dbReference>
<feature type="domain" description="HTH cro/C1-type" evidence="1">
    <location>
        <begin position="11"/>
        <end position="40"/>
    </location>
</feature>
<dbReference type="EMBL" id="JAEHHL010000006">
    <property type="protein sequence ID" value="MBK0399516.1"/>
    <property type="molecule type" value="Genomic_DNA"/>
</dbReference>
<gene>
    <name evidence="2" type="ORF">H0I76_09960</name>
</gene>
<dbReference type="CDD" id="cd00093">
    <property type="entry name" value="HTH_XRE"/>
    <property type="match status" value="1"/>
</dbReference>
<dbReference type="GO" id="GO:0003677">
    <property type="term" value="F:DNA binding"/>
    <property type="evidence" value="ECO:0007669"/>
    <property type="project" value="InterPro"/>
</dbReference>
<organism evidence="2 3">
    <name type="scientific">Thermohalobaculum xanthum</name>
    <dbReference type="NCBI Taxonomy" id="2753746"/>
    <lineage>
        <taxon>Bacteria</taxon>
        <taxon>Pseudomonadati</taxon>
        <taxon>Pseudomonadota</taxon>
        <taxon>Alphaproteobacteria</taxon>
        <taxon>Rhodobacterales</taxon>
        <taxon>Paracoccaceae</taxon>
        <taxon>Thermohalobaculum</taxon>
    </lineage>
</organism>
<name>A0A8J7M753_9RHOB</name>
<protein>
    <submittedName>
        <fullName evidence="2">Helix-turn-helix domain-containing protein</fullName>
    </submittedName>
</protein>
<dbReference type="Proteomes" id="UP000655420">
    <property type="component" value="Unassembled WGS sequence"/>
</dbReference>
<dbReference type="Gene3D" id="1.10.260.40">
    <property type="entry name" value="lambda repressor-like DNA-binding domains"/>
    <property type="match status" value="1"/>
</dbReference>
<dbReference type="PROSITE" id="PS50943">
    <property type="entry name" value="HTH_CROC1"/>
    <property type="match status" value="1"/>
</dbReference>
<dbReference type="InterPro" id="IPR001387">
    <property type="entry name" value="Cro/C1-type_HTH"/>
</dbReference>
<dbReference type="SUPFAM" id="SSF47413">
    <property type="entry name" value="lambda repressor-like DNA-binding domains"/>
    <property type="match status" value="1"/>
</dbReference>
<keyword evidence="3" id="KW-1185">Reference proteome</keyword>
<dbReference type="AlphaFoldDB" id="A0A8J7M753"/>
<evidence type="ECO:0000313" key="3">
    <source>
        <dbReference type="Proteomes" id="UP000655420"/>
    </source>
</evidence>
<sequence>MSIEKLSIRQIKAARELLGWSQRDLAKHSGVSLPTIMRLEAAGGELGGRKSTADAIRAAFEAAGLVFIFRNGGGLGVRLR</sequence>
<comment type="caution">
    <text evidence="2">The sequence shown here is derived from an EMBL/GenBank/DDBJ whole genome shotgun (WGS) entry which is preliminary data.</text>
</comment>
<reference evidence="2" key="1">
    <citation type="submission" date="2020-12" db="EMBL/GenBank/DDBJ databases">
        <title>Bacterial taxonomy.</title>
        <authorList>
            <person name="Pan X."/>
        </authorList>
    </citation>
    <scope>NUCLEOTIDE SEQUENCE</scope>
    <source>
        <strain evidence="2">M0105</strain>
    </source>
</reference>